<dbReference type="EMBL" id="JEMT01022997">
    <property type="protein sequence ID" value="EXX64601.1"/>
    <property type="molecule type" value="Genomic_DNA"/>
</dbReference>
<dbReference type="Proteomes" id="UP000022910">
    <property type="component" value="Unassembled WGS sequence"/>
</dbReference>
<dbReference type="STRING" id="1432141.A0A015KX48"/>
<gene>
    <name evidence="1" type="ORF">RirG_141170</name>
</gene>
<dbReference type="HOGENOM" id="CLU_028913_1_1_1"/>
<comment type="caution">
    <text evidence="1">The sequence shown here is derived from an EMBL/GenBank/DDBJ whole genome shotgun (WGS) entry which is preliminary data.</text>
</comment>
<name>A0A015KX48_RHIIW</name>
<proteinExistence type="predicted"/>
<keyword evidence="2" id="KW-1185">Reference proteome</keyword>
<evidence type="ECO:0000313" key="2">
    <source>
        <dbReference type="Proteomes" id="UP000022910"/>
    </source>
</evidence>
<accession>A0A015KX48</accession>
<evidence type="ECO:0000313" key="1">
    <source>
        <dbReference type="EMBL" id="EXX64601.1"/>
    </source>
</evidence>
<reference evidence="1 2" key="1">
    <citation type="submission" date="2014-02" db="EMBL/GenBank/DDBJ databases">
        <title>Single nucleus genome sequencing reveals high similarity among nuclei of an endomycorrhizal fungus.</title>
        <authorList>
            <person name="Lin K."/>
            <person name="Geurts R."/>
            <person name="Zhang Z."/>
            <person name="Limpens E."/>
            <person name="Saunders D.G."/>
            <person name="Mu D."/>
            <person name="Pang E."/>
            <person name="Cao H."/>
            <person name="Cha H."/>
            <person name="Lin T."/>
            <person name="Zhou Q."/>
            <person name="Shang Y."/>
            <person name="Li Y."/>
            <person name="Ivanov S."/>
            <person name="Sharma T."/>
            <person name="Velzen R.V."/>
            <person name="Ruijter N.D."/>
            <person name="Aanen D.K."/>
            <person name="Win J."/>
            <person name="Kamoun S."/>
            <person name="Bisseling T."/>
            <person name="Huang S."/>
        </authorList>
    </citation>
    <scope>NUCLEOTIDE SEQUENCE [LARGE SCALE GENOMIC DNA]</scope>
    <source>
        <strain evidence="2">DAOM197198w</strain>
    </source>
</reference>
<dbReference type="AlphaFoldDB" id="A0A015KX48"/>
<dbReference type="OrthoDB" id="2307203at2759"/>
<protein>
    <recommendedName>
        <fullName evidence="3">F-box domain-containing protein</fullName>
    </recommendedName>
</protein>
<evidence type="ECO:0008006" key="3">
    <source>
        <dbReference type="Google" id="ProtNLM"/>
    </source>
</evidence>
<dbReference type="Gene3D" id="3.80.10.10">
    <property type="entry name" value="Ribonuclease Inhibitor"/>
    <property type="match status" value="1"/>
</dbReference>
<organism evidence="1 2">
    <name type="scientific">Rhizophagus irregularis (strain DAOM 197198w)</name>
    <name type="common">Glomus intraradices</name>
    <dbReference type="NCBI Taxonomy" id="1432141"/>
    <lineage>
        <taxon>Eukaryota</taxon>
        <taxon>Fungi</taxon>
        <taxon>Fungi incertae sedis</taxon>
        <taxon>Mucoromycota</taxon>
        <taxon>Glomeromycotina</taxon>
        <taxon>Glomeromycetes</taxon>
        <taxon>Glomerales</taxon>
        <taxon>Glomeraceae</taxon>
        <taxon>Rhizophagus</taxon>
    </lineage>
</organism>
<dbReference type="InterPro" id="IPR032675">
    <property type="entry name" value="LRR_dom_sf"/>
</dbReference>
<sequence>MFTLNEDILYLIFFKELQDDKNTLYSCLLVNKTWCEIIIPILWKNPWKKRNEKILFNVIVSYLSDELRNNLYQEIDFLTDSYKKPLFDYISFCRHLNFVEIERIIDMYIILEERRLSIKNDIINVFINDKTRFTHLYIPQNFNYQIHLIPGAEFCFSRLEFLFCKTSVNEKVLDGLTKICKSIKELEIFIENCNNNYEIIKLIENQRNLYNISFTNENTDESFCKILEKSLIKHENNIQYFKMTKPLITNVLSSFVNLKILELVSKFKSRNIKWNCLENISLPCLQILRAYYIPIYVLTNLINNSSGSLIEINIDYISHSQNSNKRIIQAIYQNCPNLMYLKILLKNNSNLELENLLINCPRLDGLYLIISNFIIKFNWVSLFTILAKLSPNCLFKFKFSYYYREIDSKSLKLFFNNWKGRNPMLLQIIPRTHLPNLEMSSLIDKYIAEGIVKKYDYNINYKHTTFKDFEWI</sequence>